<reference evidence="2 3" key="2">
    <citation type="submission" date="2020-05" db="EMBL/GenBank/DDBJ databases">
        <title>Draft genome sequence of Desulfovibrio sp. strainFSS-1.</title>
        <authorList>
            <person name="Shimoshige H."/>
            <person name="Kobayashi H."/>
            <person name="Maekawa T."/>
        </authorList>
    </citation>
    <scope>NUCLEOTIDE SEQUENCE [LARGE SCALE GENOMIC DNA]</scope>
    <source>
        <strain evidence="2 3">SIID29052-01</strain>
    </source>
</reference>
<dbReference type="InterPro" id="IPR028087">
    <property type="entry name" value="Tad_N"/>
</dbReference>
<evidence type="ECO:0000259" key="1">
    <source>
        <dbReference type="Pfam" id="PF13400"/>
    </source>
</evidence>
<sequence length="380" mass="39444">MDNATPSRGERGSVSVLAALLLVAVCGMGAFAVDYGYLRWKRSQLQTAVDAAALAGAAGLVSYGQDLARIRAEAVTFGRANIDARDNPALALTQGDVSVNLNIPGWVEVTAGFTAARGNPVRLFLGPVLGLNASDVSATARAEIFCSTTSRCIKPWSVPTKFTWNDTCGEAKYHNGVLDTQVPCEMASINVQGYGPGDVGTQIVLKTGAPHATIAPGQYSPVDLPPVGSGQPVTGGSAYRDNIAGCTGANNTDVTVQDFLQLEPGNMVGPTKQGIQDLIAQDPGAYWDASTSSVRGSTYPDSMASPRVGIITFFDPRDPPTSGRNTIVVYQLGAVFVEGINGAGDVTGRFVNATAVSPVRGAGGNCGTLWGISLTRDSTR</sequence>
<keyword evidence="3" id="KW-1185">Reference proteome</keyword>
<reference evidence="2 3" key="1">
    <citation type="submission" date="2020-04" db="EMBL/GenBank/DDBJ databases">
        <authorList>
            <consortium name="Desulfovibrio sp. FSS-1 genome sequencing consortium"/>
            <person name="Shimoshige H."/>
            <person name="Kobayashi H."/>
            <person name="Maekawa T."/>
        </authorList>
    </citation>
    <scope>NUCLEOTIDE SEQUENCE [LARGE SCALE GENOMIC DNA]</scope>
    <source>
        <strain evidence="2 3">SIID29052-01</strain>
    </source>
</reference>
<organism evidence="2 3">
    <name type="scientific">Fundidesulfovibrio magnetotacticus</name>
    <dbReference type="NCBI Taxonomy" id="2730080"/>
    <lineage>
        <taxon>Bacteria</taxon>
        <taxon>Pseudomonadati</taxon>
        <taxon>Thermodesulfobacteriota</taxon>
        <taxon>Desulfovibrionia</taxon>
        <taxon>Desulfovibrionales</taxon>
        <taxon>Desulfovibrionaceae</taxon>
        <taxon>Fundidesulfovibrio</taxon>
    </lineage>
</organism>
<protein>
    <recommendedName>
        <fullName evidence="1">Putative Flp pilus-assembly TadG-like N-terminal domain-containing protein</fullName>
    </recommendedName>
</protein>
<accession>A0A6V8M205</accession>
<proteinExistence type="predicted"/>
<dbReference type="RefSeq" id="WP_173087101.1">
    <property type="nucleotide sequence ID" value="NZ_BLTE01000027.1"/>
</dbReference>
<dbReference type="Proteomes" id="UP000494245">
    <property type="component" value="Unassembled WGS sequence"/>
</dbReference>
<evidence type="ECO:0000313" key="2">
    <source>
        <dbReference type="EMBL" id="GFK95966.1"/>
    </source>
</evidence>
<dbReference type="EMBL" id="BLTE01000027">
    <property type="protein sequence ID" value="GFK95966.1"/>
    <property type="molecule type" value="Genomic_DNA"/>
</dbReference>
<evidence type="ECO:0000313" key="3">
    <source>
        <dbReference type="Proteomes" id="UP000494245"/>
    </source>
</evidence>
<gene>
    <name evidence="2" type="ORF">NNJEOMEG_03839</name>
</gene>
<feature type="domain" description="Putative Flp pilus-assembly TadG-like N-terminal" evidence="1">
    <location>
        <begin position="12"/>
        <end position="58"/>
    </location>
</feature>
<comment type="caution">
    <text evidence="2">The sequence shown here is derived from an EMBL/GenBank/DDBJ whole genome shotgun (WGS) entry which is preliminary data.</text>
</comment>
<dbReference type="AlphaFoldDB" id="A0A6V8M205"/>
<dbReference type="Pfam" id="PF13400">
    <property type="entry name" value="Tad"/>
    <property type="match status" value="1"/>
</dbReference>
<name>A0A6V8M205_9BACT</name>